<gene>
    <name evidence="2" type="ORF">DL546_002747</name>
</gene>
<name>A0A420YDX9_9PEZI</name>
<dbReference type="AlphaFoldDB" id="A0A420YDX9"/>
<keyword evidence="1" id="KW-0732">Signal</keyword>
<sequence>MQSFLLSALLVGVPFVAGAPASPRDDADVFARASVEERGTCNADNLLRLLRTPTNLPQALPFCSSYLHYPGSTSVVSTVDPIVLSTTTATVSLTDTLTSTITSIDTAVSTKTTTATATLTVTTQQVATPVRKRTNPKKPLSETVLSSYDASRISSACACLTIPVAVSLTTATAPAQTQISSATVTDETTTSATVTVLATSTSATTVTTSTTTTATVAPPPVPTDFRLTGVDSTGTRVYFNQLRYGNLYDILTPTANAAESLTFHLDASNRLWFLSTHFSAPVYAFYSDPYATNLRAGTSTALAMFAFQTDQWLAQSSSPVYRGFTWSIDPYTLALTQTSFPGISLFLQSCTQNVAGTLRSVVEIGPVQGSNCATILSSIAVESI</sequence>
<protein>
    <submittedName>
        <fullName evidence="2">Uncharacterized protein</fullName>
    </submittedName>
</protein>
<evidence type="ECO:0000256" key="1">
    <source>
        <dbReference type="SAM" id="SignalP"/>
    </source>
</evidence>
<feature type="signal peptide" evidence="1">
    <location>
        <begin position="1"/>
        <end position="18"/>
    </location>
</feature>
<comment type="caution">
    <text evidence="2">The sequence shown here is derived from an EMBL/GenBank/DDBJ whole genome shotgun (WGS) entry which is preliminary data.</text>
</comment>
<evidence type="ECO:0000313" key="2">
    <source>
        <dbReference type="EMBL" id="RKU46054.1"/>
    </source>
</evidence>
<dbReference type="OrthoDB" id="10448953at2759"/>
<dbReference type="STRING" id="177199.A0A420YDX9"/>
<evidence type="ECO:0000313" key="3">
    <source>
        <dbReference type="Proteomes" id="UP000275385"/>
    </source>
</evidence>
<dbReference type="EMBL" id="QVQW01000016">
    <property type="protein sequence ID" value="RKU46054.1"/>
    <property type="molecule type" value="Genomic_DNA"/>
</dbReference>
<accession>A0A420YDX9</accession>
<keyword evidence="3" id="KW-1185">Reference proteome</keyword>
<organism evidence="2 3">
    <name type="scientific">Coniochaeta pulveracea</name>
    <dbReference type="NCBI Taxonomy" id="177199"/>
    <lineage>
        <taxon>Eukaryota</taxon>
        <taxon>Fungi</taxon>
        <taxon>Dikarya</taxon>
        <taxon>Ascomycota</taxon>
        <taxon>Pezizomycotina</taxon>
        <taxon>Sordariomycetes</taxon>
        <taxon>Sordariomycetidae</taxon>
        <taxon>Coniochaetales</taxon>
        <taxon>Coniochaetaceae</taxon>
        <taxon>Coniochaeta</taxon>
    </lineage>
</organism>
<dbReference type="Proteomes" id="UP000275385">
    <property type="component" value="Unassembled WGS sequence"/>
</dbReference>
<feature type="chain" id="PRO_5019482956" evidence="1">
    <location>
        <begin position="19"/>
        <end position="384"/>
    </location>
</feature>
<proteinExistence type="predicted"/>
<reference evidence="2 3" key="1">
    <citation type="submission" date="2018-08" db="EMBL/GenBank/DDBJ databases">
        <title>Draft genome of the lignicolous fungus Coniochaeta pulveracea.</title>
        <authorList>
            <person name="Borstlap C.J."/>
            <person name="De Witt R.N."/>
            <person name="Botha A."/>
            <person name="Volschenk H."/>
        </authorList>
    </citation>
    <scope>NUCLEOTIDE SEQUENCE [LARGE SCALE GENOMIC DNA]</scope>
    <source>
        <strain evidence="2 3">CAB683</strain>
    </source>
</reference>